<dbReference type="OrthoDB" id="5222339at2759"/>
<feature type="region of interest" description="Disordered" evidence="1">
    <location>
        <begin position="282"/>
        <end position="306"/>
    </location>
</feature>
<evidence type="ECO:0000256" key="1">
    <source>
        <dbReference type="SAM" id="MobiDB-lite"/>
    </source>
</evidence>
<gene>
    <name evidence="2" type="ORF">B0J11DRAFT_587860</name>
</gene>
<dbReference type="Proteomes" id="UP000700596">
    <property type="component" value="Unassembled WGS sequence"/>
</dbReference>
<feature type="compositionally biased region" description="Low complexity" evidence="1">
    <location>
        <begin position="35"/>
        <end position="57"/>
    </location>
</feature>
<evidence type="ECO:0000313" key="3">
    <source>
        <dbReference type="Proteomes" id="UP000700596"/>
    </source>
</evidence>
<sequence length="451" mass="47982">MDISSALPPSKPPTTYSLDDYISNFPDPSPVPFTSNNSSSHSPSSSSSSSQSPQPISLGTRSSTNISLLNNKYQCLGLTPPPLHYTGDSNFGWTVSTTFLSQSLSAGPSSSKQEAKEKLSIQILRLVTEGEASGQLTKPAKAKKKKESSSIDGNGDGDPTVSVEKKDPSPNYIGQLLEFQRAREEPQPTYKDFQLGTKFSCTIDIVVSSTSTSTTSSFPPSPSSPTSTSSPPDTKTFGTPTTLFPSKKSARQHSAGLAVQHFKDMGLWPDVYSDLGGIRKKKASTTENHNGAQSPGEKKAKAKAKAEGDAPVLVSSTDKGSYAMRVTVLAHRLGLTTPEYTLLENPSAPGFHTATCTFKSSPLFPGPIGQVRHVFGKKKAKEECAREVFGVLEQEREKRTAFGRKVMGGVKGAGSVVEGVERLGVEDGDGDGDEDEGESGEEFEDAVEMLG</sequence>
<evidence type="ECO:0008006" key="4">
    <source>
        <dbReference type="Google" id="ProtNLM"/>
    </source>
</evidence>
<feature type="region of interest" description="Disordered" evidence="1">
    <location>
        <begin position="210"/>
        <end position="239"/>
    </location>
</feature>
<organism evidence="2 3">
    <name type="scientific">Dendryphion nanum</name>
    <dbReference type="NCBI Taxonomy" id="256645"/>
    <lineage>
        <taxon>Eukaryota</taxon>
        <taxon>Fungi</taxon>
        <taxon>Dikarya</taxon>
        <taxon>Ascomycota</taxon>
        <taxon>Pezizomycotina</taxon>
        <taxon>Dothideomycetes</taxon>
        <taxon>Pleosporomycetidae</taxon>
        <taxon>Pleosporales</taxon>
        <taxon>Torulaceae</taxon>
        <taxon>Dendryphion</taxon>
    </lineage>
</organism>
<evidence type="ECO:0000313" key="2">
    <source>
        <dbReference type="EMBL" id="KAH7138504.1"/>
    </source>
</evidence>
<feature type="region of interest" description="Disordered" evidence="1">
    <location>
        <begin position="1"/>
        <end position="62"/>
    </location>
</feature>
<dbReference type="CDD" id="cd00048">
    <property type="entry name" value="DSRM_SF"/>
    <property type="match status" value="1"/>
</dbReference>
<reference evidence="2" key="1">
    <citation type="journal article" date="2021" name="Nat. Commun.">
        <title>Genetic determinants of endophytism in the Arabidopsis root mycobiome.</title>
        <authorList>
            <person name="Mesny F."/>
            <person name="Miyauchi S."/>
            <person name="Thiergart T."/>
            <person name="Pickel B."/>
            <person name="Atanasova L."/>
            <person name="Karlsson M."/>
            <person name="Huettel B."/>
            <person name="Barry K.W."/>
            <person name="Haridas S."/>
            <person name="Chen C."/>
            <person name="Bauer D."/>
            <person name="Andreopoulos W."/>
            <person name="Pangilinan J."/>
            <person name="LaButti K."/>
            <person name="Riley R."/>
            <person name="Lipzen A."/>
            <person name="Clum A."/>
            <person name="Drula E."/>
            <person name="Henrissat B."/>
            <person name="Kohler A."/>
            <person name="Grigoriev I.V."/>
            <person name="Martin F.M."/>
            <person name="Hacquard S."/>
        </authorList>
    </citation>
    <scope>NUCLEOTIDE SEQUENCE</scope>
    <source>
        <strain evidence="2">MPI-CAGE-CH-0243</strain>
    </source>
</reference>
<feature type="compositionally biased region" description="Low complexity" evidence="1">
    <location>
        <begin position="210"/>
        <end position="232"/>
    </location>
</feature>
<comment type="caution">
    <text evidence="2">The sequence shown here is derived from an EMBL/GenBank/DDBJ whole genome shotgun (WGS) entry which is preliminary data.</text>
</comment>
<dbReference type="EMBL" id="JAGMWT010000001">
    <property type="protein sequence ID" value="KAH7138504.1"/>
    <property type="molecule type" value="Genomic_DNA"/>
</dbReference>
<accession>A0A9P9EFF5</accession>
<feature type="compositionally biased region" description="Basic and acidic residues" evidence="1">
    <location>
        <begin position="296"/>
        <end position="306"/>
    </location>
</feature>
<protein>
    <recommendedName>
        <fullName evidence="4">DRBM domain-containing protein</fullName>
    </recommendedName>
</protein>
<proteinExistence type="predicted"/>
<dbReference type="AlphaFoldDB" id="A0A9P9EFF5"/>
<feature type="compositionally biased region" description="Acidic residues" evidence="1">
    <location>
        <begin position="426"/>
        <end position="451"/>
    </location>
</feature>
<feature type="region of interest" description="Disordered" evidence="1">
    <location>
        <begin position="132"/>
        <end position="170"/>
    </location>
</feature>
<keyword evidence="3" id="KW-1185">Reference proteome</keyword>
<name>A0A9P9EFF5_9PLEO</name>
<feature type="region of interest" description="Disordered" evidence="1">
    <location>
        <begin position="420"/>
        <end position="451"/>
    </location>
</feature>